<name>A0A9Q8LB62_PASFU</name>
<dbReference type="EMBL" id="CP090164">
    <property type="protein sequence ID" value="UJO14270.1"/>
    <property type="molecule type" value="Genomic_DNA"/>
</dbReference>
<proteinExistence type="predicted"/>
<dbReference type="Pfam" id="PF00293">
    <property type="entry name" value="NUDIX"/>
    <property type="match status" value="1"/>
</dbReference>
<dbReference type="OrthoDB" id="2011998at2759"/>
<gene>
    <name evidence="2" type="ORF">CLAFUR5_03758</name>
</gene>
<organism evidence="2 3">
    <name type="scientific">Passalora fulva</name>
    <name type="common">Tomato leaf mold</name>
    <name type="synonym">Cladosporium fulvum</name>
    <dbReference type="NCBI Taxonomy" id="5499"/>
    <lineage>
        <taxon>Eukaryota</taxon>
        <taxon>Fungi</taxon>
        <taxon>Dikarya</taxon>
        <taxon>Ascomycota</taxon>
        <taxon>Pezizomycotina</taxon>
        <taxon>Dothideomycetes</taxon>
        <taxon>Dothideomycetidae</taxon>
        <taxon>Mycosphaerellales</taxon>
        <taxon>Mycosphaerellaceae</taxon>
        <taxon>Fulvia</taxon>
    </lineage>
</organism>
<dbReference type="PROSITE" id="PS51462">
    <property type="entry name" value="NUDIX"/>
    <property type="match status" value="1"/>
</dbReference>
<dbReference type="InterPro" id="IPR015797">
    <property type="entry name" value="NUDIX_hydrolase-like_dom_sf"/>
</dbReference>
<dbReference type="KEGG" id="ffu:CLAFUR5_03758"/>
<dbReference type="AlphaFoldDB" id="A0A9Q8LB62"/>
<protein>
    <recommendedName>
        <fullName evidence="1">Nudix hydrolase domain-containing protein</fullName>
    </recommendedName>
</protein>
<dbReference type="GeneID" id="71983636"/>
<reference evidence="2" key="2">
    <citation type="journal article" date="2022" name="Microb. Genom.">
        <title>A chromosome-scale genome assembly of the tomato pathogen Cladosporium fulvum reveals a compartmentalized genome architecture and the presence of a dispensable chromosome.</title>
        <authorList>
            <person name="Zaccaron A.Z."/>
            <person name="Chen L.H."/>
            <person name="Samaras A."/>
            <person name="Stergiopoulos I."/>
        </authorList>
    </citation>
    <scope>NUCLEOTIDE SEQUENCE</scope>
    <source>
        <strain evidence="2">Race5_Kim</strain>
    </source>
</reference>
<evidence type="ECO:0000313" key="2">
    <source>
        <dbReference type="EMBL" id="UJO14270.1"/>
    </source>
</evidence>
<feature type="domain" description="Nudix hydrolase" evidence="1">
    <location>
        <begin position="18"/>
        <end position="149"/>
    </location>
</feature>
<sequence length="161" mass="18033">MPIPFLTIGQPGNTIQYENRTGVRCIITKGNDVCIIHIEKGNYYKLPGGGVEADDPNEIVAAEREALEETGCKVRVAPDMLAKTLEYRGTLKQESHAYICKVLEDTGKPQLTEVEASEGLTHSWCPAVDALEKMKTIEPESEPGHFIKKRDMFLLQCFFEF</sequence>
<reference evidence="2" key="1">
    <citation type="submission" date="2021-12" db="EMBL/GenBank/DDBJ databases">
        <authorList>
            <person name="Zaccaron A."/>
            <person name="Stergiopoulos I."/>
        </authorList>
    </citation>
    <scope>NUCLEOTIDE SEQUENCE</scope>
    <source>
        <strain evidence="2">Race5_Kim</strain>
    </source>
</reference>
<evidence type="ECO:0000259" key="1">
    <source>
        <dbReference type="PROSITE" id="PS51462"/>
    </source>
</evidence>
<dbReference type="Gene3D" id="3.90.79.10">
    <property type="entry name" value="Nucleoside Triphosphate Pyrophosphohydrolase"/>
    <property type="match status" value="1"/>
</dbReference>
<dbReference type="SUPFAM" id="SSF55811">
    <property type="entry name" value="Nudix"/>
    <property type="match status" value="1"/>
</dbReference>
<dbReference type="RefSeq" id="XP_047758636.1">
    <property type="nucleotide sequence ID" value="XM_047902906.1"/>
</dbReference>
<dbReference type="Proteomes" id="UP000756132">
    <property type="component" value="Chromosome 2"/>
</dbReference>
<evidence type="ECO:0000313" key="3">
    <source>
        <dbReference type="Proteomes" id="UP000756132"/>
    </source>
</evidence>
<keyword evidence="3" id="KW-1185">Reference proteome</keyword>
<accession>A0A9Q8LB62</accession>
<dbReference type="InterPro" id="IPR000086">
    <property type="entry name" value="NUDIX_hydrolase_dom"/>
</dbReference>
<dbReference type="OMA" id="FRPWYKD"/>